<accession>I1CST2</accession>
<feature type="transmembrane region" description="Helical" evidence="2">
    <location>
        <begin position="12"/>
        <end position="35"/>
    </location>
</feature>
<dbReference type="OMA" id="ELHYEYP"/>
<dbReference type="Gene3D" id="1.20.140.150">
    <property type="match status" value="1"/>
</dbReference>
<evidence type="ECO:0000313" key="3">
    <source>
        <dbReference type="EMBL" id="EIE91512.1"/>
    </source>
</evidence>
<dbReference type="Proteomes" id="UP000009138">
    <property type="component" value="Unassembled WGS sequence"/>
</dbReference>
<feature type="transmembrane region" description="Helical" evidence="2">
    <location>
        <begin position="160"/>
        <end position="180"/>
    </location>
</feature>
<evidence type="ECO:0000256" key="1">
    <source>
        <dbReference type="SAM" id="MobiDB-lite"/>
    </source>
</evidence>
<feature type="compositionally biased region" description="Basic and acidic residues" evidence="1">
    <location>
        <begin position="330"/>
        <end position="340"/>
    </location>
</feature>
<keyword evidence="2" id="KW-1133">Transmembrane helix</keyword>
<dbReference type="InParanoid" id="I1CST2"/>
<organism evidence="3 4">
    <name type="scientific">Rhizopus delemar (strain RA 99-880 / ATCC MYA-4621 / FGSC 9543 / NRRL 43880)</name>
    <name type="common">Mucormycosis agent</name>
    <name type="synonym">Rhizopus arrhizus var. delemar</name>
    <dbReference type="NCBI Taxonomy" id="246409"/>
    <lineage>
        <taxon>Eukaryota</taxon>
        <taxon>Fungi</taxon>
        <taxon>Fungi incertae sedis</taxon>
        <taxon>Mucoromycota</taxon>
        <taxon>Mucoromycotina</taxon>
        <taxon>Mucoromycetes</taxon>
        <taxon>Mucorales</taxon>
        <taxon>Mucorineae</taxon>
        <taxon>Rhizopodaceae</taxon>
        <taxon>Rhizopus</taxon>
    </lineage>
</organism>
<gene>
    <name evidence="3" type="ORF">RO3G_16223</name>
</gene>
<reference evidence="3 4" key="1">
    <citation type="journal article" date="2009" name="PLoS Genet.">
        <title>Genomic analysis of the basal lineage fungus Rhizopus oryzae reveals a whole-genome duplication.</title>
        <authorList>
            <person name="Ma L.-J."/>
            <person name="Ibrahim A.S."/>
            <person name="Skory C."/>
            <person name="Grabherr M.G."/>
            <person name="Burger G."/>
            <person name="Butler M."/>
            <person name="Elias M."/>
            <person name="Idnurm A."/>
            <person name="Lang B.F."/>
            <person name="Sone T."/>
            <person name="Abe A."/>
            <person name="Calvo S.E."/>
            <person name="Corrochano L.M."/>
            <person name="Engels R."/>
            <person name="Fu J."/>
            <person name="Hansberg W."/>
            <person name="Kim J.-M."/>
            <person name="Kodira C.D."/>
            <person name="Koehrsen M.J."/>
            <person name="Liu B."/>
            <person name="Miranda-Saavedra D."/>
            <person name="O'Leary S."/>
            <person name="Ortiz-Castellanos L."/>
            <person name="Poulter R."/>
            <person name="Rodriguez-Romero J."/>
            <person name="Ruiz-Herrera J."/>
            <person name="Shen Y.-Q."/>
            <person name="Zeng Q."/>
            <person name="Galagan J."/>
            <person name="Birren B.W."/>
            <person name="Cuomo C.A."/>
            <person name="Wickes B.L."/>
        </authorList>
    </citation>
    <scope>NUCLEOTIDE SEQUENCE [LARGE SCALE GENOMIC DNA]</scope>
    <source>
        <strain evidence="4">RA 99-880 / ATCC MYA-4621 / FGSC 9543 / NRRL 43880</strain>
    </source>
</reference>
<dbReference type="RefSeq" id="XP_067526908.1">
    <property type="nucleotide sequence ID" value="XM_067670807.1"/>
</dbReference>
<feature type="transmembrane region" description="Helical" evidence="2">
    <location>
        <begin position="129"/>
        <end position="148"/>
    </location>
</feature>
<sequence length="456" mass="51431">MSKKKQSSYGPFIEFVVLPSIRIAVLLLSVLAIGFGSWLETNDQIGDCSFKSSVALHQVFLYQNISSDSTTPDSITFGLWKHCYIYALNCSCTPTNLKYDPDVSTILQTAVQGNATIPTGTTGASLNRLVPLLLSTLFVVCAFLIGLYTNKKGKYLYRRIIVGLILISSILIAYSFGYSYQHYSQMINKTCNAPNNNVYCARHAVQIEAILFSVALACLFLALVFWTMASAFFSKSATASYERTESSQLTICQQSPSPAKESNDELAAWREAAAFDPENDAIWDEKEDLYQNNMYQEAYEDKRFQKGRTFSKQPTLISLPHPAHTSTRHSKSDYQRDVRHQTRHKYPRNKESRSNSDVSKASYEQQQQKQQRTLLQLNFAGSGGATKTPTSMSPHPLQWQKDHADDDDDEYLLQRSSTAHVPILNMPPSGIEHPVSKKIIVDKRIRNYLENNTNYS</sequence>
<keyword evidence="4" id="KW-1185">Reference proteome</keyword>
<protein>
    <submittedName>
        <fullName evidence="3">Uncharacterized protein</fullName>
    </submittedName>
</protein>
<dbReference type="VEuPathDB" id="FungiDB:RO3G_16223"/>
<name>I1CST2_RHIO9</name>
<feature type="compositionally biased region" description="Polar residues" evidence="1">
    <location>
        <begin position="355"/>
        <end position="364"/>
    </location>
</feature>
<feature type="region of interest" description="Disordered" evidence="1">
    <location>
        <begin position="312"/>
        <end position="403"/>
    </location>
</feature>
<dbReference type="eggNOG" id="ENOG502RAKX">
    <property type="taxonomic scope" value="Eukaryota"/>
</dbReference>
<feature type="transmembrane region" description="Helical" evidence="2">
    <location>
        <begin position="209"/>
        <end position="233"/>
    </location>
</feature>
<proteinExistence type="predicted"/>
<evidence type="ECO:0000313" key="4">
    <source>
        <dbReference type="Proteomes" id="UP000009138"/>
    </source>
</evidence>
<dbReference type="EMBL" id="CH476750">
    <property type="protein sequence ID" value="EIE91512.1"/>
    <property type="molecule type" value="Genomic_DNA"/>
</dbReference>
<dbReference type="GeneID" id="93623188"/>
<keyword evidence="2" id="KW-0812">Transmembrane</keyword>
<dbReference type="OrthoDB" id="2245176at2759"/>
<dbReference type="AlphaFoldDB" id="I1CST2"/>
<keyword evidence="2" id="KW-0472">Membrane</keyword>
<feature type="compositionally biased region" description="Low complexity" evidence="1">
    <location>
        <begin position="365"/>
        <end position="377"/>
    </location>
</feature>
<evidence type="ECO:0000256" key="2">
    <source>
        <dbReference type="SAM" id="Phobius"/>
    </source>
</evidence>